<sequence>MDPVLLAVAAFGLFFAGVVKGTTGIGYSSCALPFLVPVVGLQTAIVLIVMPAILSNVFVALNAGHFREIAARFWPLYLATPIGIVVGIAFLSSIDQRLAIAVLGSVIVAYAVISLAQPNLSLREPWDRILNAPVGFFTGLLTGLTGSQVMPLLPYMMALHLEPNRLIQAINLAVTITSIFLGAGLMLSGLMDIPTLALSLFAVIPALVGVSLGNRARNLLPVLFFRRLMLLVLLAIGIMFILRG</sequence>
<dbReference type="RefSeq" id="WP_046478148.1">
    <property type="nucleotide sequence ID" value="NZ_LN829118.1"/>
</dbReference>
<dbReference type="OrthoDB" id="9800873at2"/>
<evidence type="ECO:0000256" key="3">
    <source>
        <dbReference type="ARBA" id="ARBA00022448"/>
    </source>
</evidence>
<comment type="subcellular location">
    <subcellularLocation>
        <location evidence="1 8">Cell membrane</location>
        <topology evidence="1 8">Multi-pass membrane protein</topology>
    </subcellularLocation>
</comment>
<evidence type="ECO:0000313" key="9">
    <source>
        <dbReference type="EMBL" id="CPR19309.1"/>
    </source>
</evidence>
<gene>
    <name evidence="9" type="ORF">YBN1229_v1_2104</name>
</gene>
<keyword evidence="3" id="KW-0813">Transport</keyword>
<dbReference type="PANTHER" id="PTHR30269">
    <property type="entry name" value="TRANSMEMBRANE PROTEIN YFCA"/>
    <property type="match status" value="1"/>
</dbReference>
<evidence type="ECO:0000256" key="8">
    <source>
        <dbReference type="RuleBase" id="RU363041"/>
    </source>
</evidence>
<dbReference type="Proteomes" id="UP000033187">
    <property type="component" value="Chromosome 1"/>
</dbReference>
<dbReference type="AlphaFoldDB" id="A0A0D6JFI7"/>
<keyword evidence="6 8" id="KW-1133">Transmembrane helix</keyword>
<keyword evidence="4 8" id="KW-1003">Cell membrane</keyword>
<proteinExistence type="inferred from homology"/>
<keyword evidence="7 8" id="KW-0472">Membrane</keyword>
<dbReference type="EMBL" id="LN829119">
    <property type="protein sequence ID" value="CPR19309.1"/>
    <property type="molecule type" value="Genomic_DNA"/>
</dbReference>
<evidence type="ECO:0000256" key="6">
    <source>
        <dbReference type="ARBA" id="ARBA00022989"/>
    </source>
</evidence>
<keyword evidence="5 8" id="KW-0812">Transmembrane</keyword>
<feature type="transmembrane region" description="Helical" evidence="8">
    <location>
        <begin position="128"/>
        <end position="146"/>
    </location>
</feature>
<evidence type="ECO:0000256" key="4">
    <source>
        <dbReference type="ARBA" id="ARBA00022475"/>
    </source>
</evidence>
<dbReference type="Pfam" id="PF01925">
    <property type="entry name" value="TauE"/>
    <property type="match status" value="1"/>
</dbReference>
<dbReference type="GO" id="GO:0005886">
    <property type="term" value="C:plasma membrane"/>
    <property type="evidence" value="ECO:0007669"/>
    <property type="project" value="UniProtKB-SubCell"/>
</dbReference>
<protein>
    <recommendedName>
        <fullName evidence="8">Probable membrane transporter protein</fullName>
    </recommendedName>
</protein>
<feature type="transmembrane region" description="Helical" evidence="8">
    <location>
        <begin position="98"/>
        <end position="116"/>
    </location>
</feature>
<organism evidence="9 10">
    <name type="scientific">Candidatus Filomicrobium marinum</name>
    <dbReference type="NCBI Taxonomy" id="1608628"/>
    <lineage>
        <taxon>Bacteria</taxon>
        <taxon>Pseudomonadati</taxon>
        <taxon>Pseudomonadota</taxon>
        <taxon>Alphaproteobacteria</taxon>
        <taxon>Hyphomicrobiales</taxon>
        <taxon>Hyphomicrobiaceae</taxon>
        <taxon>Filomicrobium</taxon>
    </lineage>
</organism>
<dbReference type="InterPro" id="IPR052017">
    <property type="entry name" value="TSUP"/>
</dbReference>
<dbReference type="KEGG" id="fil:BN1229_v1_2104"/>
<feature type="transmembrane region" description="Helical" evidence="8">
    <location>
        <begin position="31"/>
        <end position="61"/>
    </location>
</feature>
<name>A0A0D6JFI7_9HYPH</name>
<feature type="transmembrane region" description="Helical" evidence="8">
    <location>
        <begin position="224"/>
        <end position="242"/>
    </location>
</feature>
<accession>A0A0D6JFI7</accession>
<dbReference type="KEGG" id="fiy:BN1229_v1_2104"/>
<feature type="transmembrane region" description="Helical" evidence="8">
    <location>
        <begin position="73"/>
        <end position="92"/>
    </location>
</feature>
<reference evidence="10" key="1">
    <citation type="submission" date="2015-02" db="EMBL/GenBank/DDBJ databases">
        <authorList>
            <person name="Chooi Y.-H."/>
        </authorList>
    </citation>
    <scope>NUCLEOTIDE SEQUENCE [LARGE SCALE GENOMIC DNA]</scope>
    <source>
        <strain evidence="10">strain Y</strain>
    </source>
</reference>
<dbReference type="InterPro" id="IPR002781">
    <property type="entry name" value="TM_pro_TauE-like"/>
</dbReference>
<keyword evidence="10" id="KW-1185">Reference proteome</keyword>
<dbReference type="PANTHER" id="PTHR30269:SF32">
    <property type="entry name" value="MEMBRANE TRANSPORTER PROTEIN-RELATED"/>
    <property type="match status" value="1"/>
</dbReference>
<evidence type="ECO:0000256" key="5">
    <source>
        <dbReference type="ARBA" id="ARBA00022692"/>
    </source>
</evidence>
<evidence type="ECO:0000256" key="2">
    <source>
        <dbReference type="ARBA" id="ARBA00009142"/>
    </source>
</evidence>
<feature type="transmembrane region" description="Helical" evidence="8">
    <location>
        <begin position="166"/>
        <end position="186"/>
    </location>
</feature>
<feature type="transmembrane region" description="Helical" evidence="8">
    <location>
        <begin position="193"/>
        <end position="212"/>
    </location>
</feature>
<evidence type="ECO:0000256" key="1">
    <source>
        <dbReference type="ARBA" id="ARBA00004651"/>
    </source>
</evidence>
<evidence type="ECO:0000313" key="10">
    <source>
        <dbReference type="Proteomes" id="UP000033187"/>
    </source>
</evidence>
<comment type="similarity">
    <text evidence="2 8">Belongs to the 4-toluene sulfonate uptake permease (TSUP) (TC 2.A.102) family.</text>
</comment>
<evidence type="ECO:0000256" key="7">
    <source>
        <dbReference type="ARBA" id="ARBA00023136"/>
    </source>
</evidence>